<proteinExistence type="inferred from homology"/>
<dbReference type="Pfam" id="PF20582">
    <property type="entry name" value="UPF0758_N"/>
    <property type="match status" value="1"/>
</dbReference>
<comment type="similarity">
    <text evidence="6">Belongs to the UPF0758 family.</text>
</comment>
<keyword evidence="2" id="KW-0479">Metal-binding</keyword>
<name>I3CF75_9GAMM</name>
<keyword evidence="5" id="KW-0482">Metalloprotease</keyword>
<dbReference type="NCBIfam" id="TIGR00608">
    <property type="entry name" value="radc"/>
    <property type="match status" value="1"/>
</dbReference>
<dbReference type="SUPFAM" id="SSF47781">
    <property type="entry name" value="RuvA domain 2-like"/>
    <property type="match status" value="1"/>
</dbReference>
<dbReference type="PANTHER" id="PTHR30471:SF3">
    <property type="entry name" value="UPF0758 PROTEIN YEES-RELATED"/>
    <property type="match status" value="1"/>
</dbReference>
<evidence type="ECO:0000313" key="9">
    <source>
        <dbReference type="Proteomes" id="UP000005744"/>
    </source>
</evidence>
<dbReference type="EMBL" id="JH600070">
    <property type="protein sequence ID" value="EIJ42268.1"/>
    <property type="molecule type" value="Genomic_DNA"/>
</dbReference>
<gene>
    <name evidence="8" type="ORF">BegalDRAFT_1374</name>
</gene>
<dbReference type="InterPro" id="IPR010994">
    <property type="entry name" value="RuvA_2-like"/>
</dbReference>
<dbReference type="STRING" id="395493.BegalDRAFT_1374"/>
<keyword evidence="1" id="KW-0645">Protease</keyword>
<dbReference type="OrthoDB" id="9804482at2"/>
<reference evidence="8 9" key="1">
    <citation type="submission" date="2011-11" db="EMBL/GenBank/DDBJ databases">
        <title>Improved High-Quality Draft sequence of Beggiatoa alba B18lD.</title>
        <authorList>
            <consortium name="US DOE Joint Genome Institute"/>
            <person name="Lucas S."/>
            <person name="Han J."/>
            <person name="Lapidus A."/>
            <person name="Cheng J.-F."/>
            <person name="Goodwin L."/>
            <person name="Pitluck S."/>
            <person name="Peters L."/>
            <person name="Mikhailova N."/>
            <person name="Held B."/>
            <person name="Detter J.C."/>
            <person name="Han C."/>
            <person name="Tapia R."/>
            <person name="Land M."/>
            <person name="Hauser L."/>
            <person name="Kyrpides N."/>
            <person name="Ivanova N."/>
            <person name="Pagani I."/>
            <person name="Samuel K."/>
            <person name="Teske A."/>
            <person name="Mueller J."/>
            <person name="Woyke T."/>
        </authorList>
    </citation>
    <scope>NUCLEOTIDE SEQUENCE [LARGE SCALE GENOMIC DNA]</scope>
    <source>
        <strain evidence="8 9">B18LD</strain>
    </source>
</reference>
<dbReference type="Gene3D" id="3.40.140.10">
    <property type="entry name" value="Cytidine Deaminase, domain 2"/>
    <property type="match status" value="1"/>
</dbReference>
<dbReference type="NCBIfam" id="NF000642">
    <property type="entry name" value="PRK00024.1"/>
    <property type="match status" value="1"/>
</dbReference>
<evidence type="ECO:0000256" key="5">
    <source>
        <dbReference type="ARBA" id="ARBA00023049"/>
    </source>
</evidence>
<evidence type="ECO:0000256" key="4">
    <source>
        <dbReference type="ARBA" id="ARBA00022833"/>
    </source>
</evidence>
<dbReference type="GO" id="GO:0008237">
    <property type="term" value="F:metallopeptidase activity"/>
    <property type="evidence" value="ECO:0007669"/>
    <property type="project" value="UniProtKB-KW"/>
</dbReference>
<dbReference type="InterPro" id="IPR046778">
    <property type="entry name" value="UPF0758_N"/>
</dbReference>
<dbReference type="eggNOG" id="COG2003">
    <property type="taxonomic scope" value="Bacteria"/>
</dbReference>
<dbReference type="InterPro" id="IPR020891">
    <property type="entry name" value="UPF0758_CS"/>
</dbReference>
<protein>
    <submittedName>
        <fullName evidence="8">DNA repair protein radc</fullName>
    </submittedName>
</protein>
<evidence type="ECO:0000256" key="2">
    <source>
        <dbReference type="ARBA" id="ARBA00022723"/>
    </source>
</evidence>
<dbReference type="Pfam" id="PF04002">
    <property type="entry name" value="RadC"/>
    <property type="match status" value="1"/>
</dbReference>
<feature type="domain" description="MPN" evidence="7">
    <location>
        <begin position="102"/>
        <end position="224"/>
    </location>
</feature>
<dbReference type="HOGENOM" id="CLU_073529_0_1_6"/>
<evidence type="ECO:0000256" key="1">
    <source>
        <dbReference type="ARBA" id="ARBA00022670"/>
    </source>
</evidence>
<evidence type="ECO:0000313" key="8">
    <source>
        <dbReference type="EMBL" id="EIJ42268.1"/>
    </source>
</evidence>
<keyword evidence="4" id="KW-0862">Zinc</keyword>
<dbReference type="CDD" id="cd08071">
    <property type="entry name" value="MPN_DUF2466"/>
    <property type="match status" value="1"/>
</dbReference>
<dbReference type="AlphaFoldDB" id="I3CF75"/>
<sequence>MSIKDWDEENRPREKLLQRGAQALTDAELLAIFLRTGVKGKSALDLAHDLLKEFGDLRSLLGAEIGRFCQANGLGTVKYIQLQACLELSKRYLSQCLQRGDVMSSPDVTRNYLLTALGGKPYEVFACLFLDNKNRVIKFEELFFGTVDGASVYPREVMRKVLDHNAAAVIFAHNHPSGVADPSHADITITQVLKDILDKIKVRVLDHIIVGDGYSISLAERGLM</sequence>
<keyword evidence="3" id="KW-0378">Hydrolase</keyword>
<dbReference type="InterPro" id="IPR037518">
    <property type="entry name" value="MPN"/>
</dbReference>
<accession>I3CF75</accession>
<evidence type="ECO:0000256" key="6">
    <source>
        <dbReference type="RuleBase" id="RU003797"/>
    </source>
</evidence>
<dbReference type="Proteomes" id="UP000005744">
    <property type="component" value="Unassembled WGS sequence"/>
</dbReference>
<evidence type="ECO:0000259" key="7">
    <source>
        <dbReference type="PROSITE" id="PS50249"/>
    </source>
</evidence>
<keyword evidence="9" id="KW-1185">Reference proteome</keyword>
<dbReference type="PROSITE" id="PS50249">
    <property type="entry name" value="MPN"/>
    <property type="match status" value="1"/>
</dbReference>
<evidence type="ECO:0000256" key="3">
    <source>
        <dbReference type="ARBA" id="ARBA00022801"/>
    </source>
</evidence>
<dbReference type="GO" id="GO:0006508">
    <property type="term" value="P:proteolysis"/>
    <property type="evidence" value="ECO:0007669"/>
    <property type="project" value="UniProtKB-KW"/>
</dbReference>
<dbReference type="GO" id="GO:0046872">
    <property type="term" value="F:metal ion binding"/>
    <property type="evidence" value="ECO:0007669"/>
    <property type="project" value="UniProtKB-KW"/>
</dbReference>
<dbReference type="SUPFAM" id="SSF102712">
    <property type="entry name" value="JAB1/MPN domain"/>
    <property type="match status" value="1"/>
</dbReference>
<dbReference type="PANTHER" id="PTHR30471">
    <property type="entry name" value="DNA REPAIR PROTEIN RADC"/>
    <property type="match status" value="1"/>
</dbReference>
<organism evidence="8 9">
    <name type="scientific">Beggiatoa alba B18LD</name>
    <dbReference type="NCBI Taxonomy" id="395493"/>
    <lineage>
        <taxon>Bacteria</taxon>
        <taxon>Pseudomonadati</taxon>
        <taxon>Pseudomonadota</taxon>
        <taxon>Gammaproteobacteria</taxon>
        <taxon>Thiotrichales</taxon>
        <taxon>Thiotrichaceae</taxon>
        <taxon>Beggiatoa</taxon>
    </lineage>
</organism>
<dbReference type="InterPro" id="IPR025657">
    <property type="entry name" value="RadC_JAB"/>
</dbReference>
<dbReference type="PROSITE" id="PS01302">
    <property type="entry name" value="UPF0758"/>
    <property type="match status" value="1"/>
</dbReference>
<dbReference type="RefSeq" id="WP_002685063.1">
    <property type="nucleotide sequence ID" value="NZ_JH600070.1"/>
</dbReference>
<dbReference type="InterPro" id="IPR001405">
    <property type="entry name" value="UPF0758"/>
</dbReference>